<dbReference type="PANTHER" id="PTHR43289:SF34">
    <property type="entry name" value="SERINE_THREONINE-PROTEIN KINASE YBDM-RELATED"/>
    <property type="match status" value="1"/>
</dbReference>
<evidence type="ECO:0000256" key="3">
    <source>
        <dbReference type="ARBA" id="ARBA00022679"/>
    </source>
</evidence>
<dbReference type="InterPro" id="IPR008271">
    <property type="entry name" value="Ser/Thr_kinase_AS"/>
</dbReference>
<feature type="compositionally biased region" description="Polar residues" evidence="8">
    <location>
        <begin position="281"/>
        <end position="295"/>
    </location>
</feature>
<dbReference type="SMART" id="SM00220">
    <property type="entry name" value="S_TKc"/>
    <property type="match status" value="1"/>
</dbReference>
<dbReference type="CDD" id="cd14014">
    <property type="entry name" value="STKc_PknB_like"/>
    <property type="match status" value="1"/>
</dbReference>
<evidence type="ECO:0000259" key="9">
    <source>
        <dbReference type="PROSITE" id="PS50011"/>
    </source>
</evidence>
<sequence>MLLGSRYLLQQRIGAGGMGEVWRAEDTMLRRIVALKVLHAALSDDERFGQRFVEEARTVAALHAPGVVEVFDIRAERDEHGEAITYLVMQYLEGPSLHAVIERHAPMPAHRALPLLAQIADALEAAHRVGIVHRDVKPANIIIDAKGAPTVLDFGIALRRDSAALTATGTVLGTVGYASPEQLRGEALTGASDLYSLGVIAYECLSGARPFDRNSPAAVITGHLHEAPPPLPAGVPSAVAELIDWTMAKDPEDRPASAAMFAQECRVAAAHAKPVSPPEPNRTTVDLLVSSSPPRSTAPMPAAVAPEPPQPRQRRGRGVLLGLAAVVAAVAVTLGAMQFFGEDEPEGQSANADPTGGASSSPEAEDSEAATSAAPAGTPPAAPGTGPLVNAASGDCLLGYADAAAPSTAMGACGEDGIDEFAFAAEGEALRISATDTGADGEPLGCIEWDAEQLGFAAGCDGTTWEFTYVRTDDAEQADFWKVRAEGGGNFCLAAVEGAPTLSPCNEGDEQQEWRTAAE</sequence>
<evidence type="ECO:0000256" key="8">
    <source>
        <dbReference type="SAM" id="MobiDB-lite"/>
    </source>
</evidence>
<evidence type="ECO:0000313" key="11">
    <source>
        <dbReference type="Proteomes" id="UP001144313"/>
    </source>
</evidence>
<dbReference type="InterPro" id="IPR017441">
    <property type="entry name" value="Protein_kinase_ATP_BS"/>
</dbReference>
<feature type="region of interest" description="Disordered" evidence="8">
    <location>
        <begin position="271"/>
        <end position="315"/>
    </location>
</feature>
<dbReference type="FunFam" id="1.10.510.10:FF:000021">
    <property type="entry name" value="Serine/threonine protein kinase"/>
    <property type="match status" value="1"/>
</dbReference>
<evidence type="ECO:0000256" key="5">
    <source>
        <dbReference type="ARBA" id="ARBA00022777"/>
    </source>
</evidence>
<organism evidence="10 11">
    <name type="scientific">Glycomyces algeriensis</name>
    <dbReference type="NCBI Taxonomy" id="256037"/>
    <lineage>
        <taxon>Bacteria</taxon>
        <taxon>Bacillati</taxon>
        <taxon>Actinomycetota</taxon>
        <taxon>Actinomycetes</taxon>
        <taxon>Glycomycetales</taxon>
        <taxon>Glycomycetaceae</taxon>
        <taxon>Glycomyces</taxon>
    </lineage>
</organism>
<name>A0A9W6G4P6_9ACTN</name>
<keyword evidence="5" id="KW-0418">Kinase</keyword>
<dbReference type="InterPro" id="IPR000719">
    <property type="entry name" value="Prot_kinase_dom"/>
</dbReference>
<evidence type="ECO:0000256" key="7">
    <source>
        <dbReference type="PROSITE-ProRule" id="PRU10141"/>
    </source>
</evidence>
<dbReference type="AlphaFoldDB" id="A0A9W6G4P6"/>
<keyword evidence="11" id="KW-1185">Reference proteome</keyword>
<dbReference type="SUPFAM" id="SSF56112">
    <property type="entry name" value="Protein kinase-like (PK-like)"/>
    <property type="match status" value="1"/>
</dbReference>
<evidence type="ECO:0000256" key="2">
    <source>
        <dbReference type="ARBA" id="ARBA00022527"/>
    </source>
</evidence>
<evidence type="ECO:0000256" key="6">
    <source>
        <dbReference type="ARBA" id="ARBA00022840"/>
    </source>
</evidence>
<dbReference type="PROSITE" id="PS00107">
    <property type="entry name" value="PROTEIN_KINASE_ATP"/>
    <property type="match status" value="1"/>
</dbReference>
<keyword evidence="4 7" id="KW-0547">Nucleotide-binding</keyword>
<feature type="binding site" evidence="7">
    <location>
        <position position="36"/>
    </location>
    <ligand>
        <name>ATP</name>
        <dbReference type="ChEBI" id="CHEBI:30616"/>
    </ligand>
</feature>
<reference evidence="10" key="1">
    <citation type="submission" date="2022-12" db="EMBL/GenBank/DDBJ databases">
        <title>Reference genome sequencing for broad-spectrum identification of bacterial and archaeal isolates by mass spectrometry.</title>
        <authorList>
            <person name="Sekiguchi Y."/>
            <person name="Tourlousse D.M."/>
        </authorList>
    </citation>
    <scope>NUCLEOTIDE SEQUENCE</scope>
    <source>
        <strain evidence="10">LLR39Z86</strain>
    </source>
</reference>
<keyword evidence="2" id="KW-0723">Serine/threonine-protein kinase</keyword>
<feature type="domain" description="Protein kinase" evidence="9">
    <location>
        <begin position="7"/>
        <end position="274"/>
    </location>
</feature>
<proteinExistence type="predicted"/>
<keyword evidence="3" id="KW-0808">Transferase</keyword>
<dbReference type="GO" id="GO:0004674">
    <property type="term" value="F:protein serine/threonine kinase activity"/>
    <property type="evidence" value="ECO:0007669"/>
    <property type="project" value="UniProtKB-KW"/>
</dbReference>
<accession>A0A9W6G4P6</accession>
<evidence type="ECO:0000256" key="1">
    <source>
        <dbReference type="ARBA" id="ARBA00012513"/>
    </source>
</evidence>
<dbReference type="PROSITE" id="PS50011">
    <property type="entry name" value="PROTEIN_KINASE_DOM"/>
    <property type="match status" value="1"/>
</dbReference>
<dbReference type="PROSITE" id="PS00108">
    <property type="entry name" value="PROTEIN_KINASE_ST"/>
    <property type="match status" value="1"/>
</dbReference>
<dbReference type="Gene3D" id="1.10.510.10">
    <property type="entry name" value="Transferase(Phosphotransferase) domain 1"/>
    <property type="match status" value="1"/>
</dbReference>
<dbReference type="Gene3D" id="3.30.200.20">
    <property type="entry name" value="Phosphorylase Kinase, domain 1"/>
    <property type="match status" value="1"/>
</dbReference>
<comment type="caution">
    <text evidence="10">The sequence shown here is derived from an EMBL/GenBank/DDBJ whole genome shotgun (WGS) entry which is preliminary data.</text>
</comment>
<evidence type="ECO:0000313" key="10">
    <source>
        <dbReference type="EMBL" id="GLI40984.1"/>
    </source>
</evidence>
<dbReference type="Proteomes" id="UP001144313">
    <property type="component" value="Unassembled WGS sequence"/>
</dbReference>
<gene>
    <name evidence="10" type="ORF">GALLR39Z86_08340</name>
</gene>
<keyword evidence="6 7" id="KW-0067">ATP-binding</keyword>
<dbReference type="EC" id="2.7.11.1" evidence="1"/>
<dbReference type="GO" id="GO:0005524">
    <property type="term" value="F:ATP binding"/>
    <property type="evidence" value="ECO:0007669"/>
    <property type="project" value="UniProtKB-UniRule"/>
</dbReference>
<feature type="region of interest" description="Disordered" evidence="8">
    <location>
        <begin position="342"/>
        <end position="386"/>
    </location>
</feature>
<dbReference type="Pfam" id="PF00069">
    <property type="entry name" value="Pkinase"/>
    <property type="match status" value="1"/>
</dbReference>
<evidence type="ECO:0000256" key="4">
    <source>
        <dbReference type="ARBA" id="ARBA00022741"/>
    </source>
</evidence>
<dbReference type="PANTHER" id="PTHR43289">
    <property type="entry name" value="MITOGEN-ACTIVATED PROTEIN KINASE KINASE KINASE 20-RELATED"/>
    <property type="match status" value="1"/>
</dbReference>
<dbReference type="EMBL" id="BSDT01000001">
    <property type="protein sequence ID" value="GLI40984.1"/>
    <property type="molecule type" value="Genomic_DNA"/>
</dbReference>
<dbReference type="InterPro" id="IPR011009">
    <property type="entry name" value="Kinase-like_dom_sf"/>
</dbReference>
<protein>
    <recommendedName>
        <fullName evidence="1">non-specific serine/threonine protein kinase</fullName>
        <ecNumber evidence="1">2.7.11.1</ecNumber>
    </recommendedName>
</protein>